<gene>
    <name evidence="3" type="primary">larE</name>
    <name evidence="3" type="ORF">H9734_07850</name>
</gene>
<reference evidence="3" key="2">
    <citation type="submission" date="2021-04" db="EMBL/GenBank/DDBJ databases">
        <authorList>
            <person name="Gilroy R."/>
        </authorList>
    </citation>
    <scope>NUCLEOTIDE SEQUENCE</scope>
    <source>
        <strain evidence="3">CHK183-1962</strain>
    </source>
</reference>
<dbReference type="PANTHER" id="PTHR43169">
    <property type="entry name" value="EXSB FAMILY PROTEIN"/>
    <property type="match status" value="1"/>
</dbReference>
<dbReference type="Gene3D" id="3.40.50.620">
    <property type="entry name" value="HUPs"/>
    <property type="match status" value="1"/>
</dbReference>
<dbReference type="GO" id="GO:0016783">
    <property type="term" value="F:sulfurtransferase activity"/>
    <property type="evidence" value="ECO:0007669"/>
    <property type="project" value="InterPro"/>
</dbReference>
<dbReference type="InterPro" id="IPR014729">
    <property type="entry name" value="Rossmann-like_a/b/a_fold"/>
</dbReference>
<sequence length="278" mass="31166">MEQKDKRQQLLAYMNQCAGTDVALAFSGGVDSSLLLKMACDCAGEQGTKVYAVTFQTRLHPPCDLEAAKKIAEELKAEHVILQVDELEMEEICYNPENRCYLCKKNLFGHLKKFADEKGIPCLMDGTNEDDLHVYRPGLRALAEFGVESPLARCGVTKEEVRALAAEYGISAAGRPSTPCMATRLPYGSLLSYELLDRIAAGEEWMRGLLGERTNIRLRVHGEIARIETDESGMELLLRERKNVVRKLQELGFPYITLDLEGFRSGSMDRDIGKEKER</sequence>
<evidence type="ECO:0000259" key="2">
    <source>
        <dbReference type="Pfam" id="PF00733"/>
    </source>
</evidence>
<dbReference type="PANTHER" id="PTHR43169:SF2">
    <property type="entry name" value="NAD_GMP SYNTHASE DOMAIN-CONTAINING PROTEIN"/>
    <property type="match status" value="1"/>
</dbReference>
<reference evidence="3" key="1">
    <citation type="journal article" date="2021" name="PeerJ">
        <title>Extensive microbial diversity within the chicken gut microbiome revealed by metagenomics and culture.</title>
        <authorList>
            <person name="Gilroy R."/>
            <person name="Ravi A."/>
            <person name="Getino M."/>
            <person name="Pursley I."/>
            <person name="Horton D.L."/>
            <person name="Alikhan N.F."/>
            <person name="Baker D."/>
            <person name="Gharbi K."/>
            <person name="Hall N."/>
            <person name="Watson M."/>
            <person name="Adriaenssens E.M."/>
            <person name="Foster-Nyarko E."/>
            <person name="Jarju S."/>
            <person name="Secka A."/>
            <person name="Antonio M."/>
            <person name="Oren A."/>
            <person name="Chaudhuri R.R."/>
            <person name="La Ragione R."/>
            <person name="Hildebrand F."/>
            <person name="Pallen M.J."/>
        </authorList>
    </citation>
    <scope>NUCLEOTIDE SEQUENCE</scope>
    <source>
        <strain evidence="3">CHK183-1962</strain>
    </source>
</reference>
<evidence type="ECO:0000256" key="1">
    <source>
        <dbReference type="PIRSR" id="PIRSR006661-1"/>
    </source>
</evidence>
<keyword evidence="3" id="KW-0808">Transferase</keyword>
<dbReference type="Pfam" id="PF00733">
    <property type="entry name" value="Asn_synthase"/>
    <property type="match status" value="1"/>
</dbReference>
<organism evidence="3 4">
    <name type="scientific">Candidatus Fusicatenibacter merdavium</name>
    <dbReference type="NCBI Taxonomy" id="2838600"/>
    <lineage>
        <taxon>Bacteria</taxon>
        <taxon>Bacillati</taxon>
        <taxon>Bacillota</taxon>
        <taxon>Clostridia</taxon>
        <taxon>Lachnospirales</taxon>
        <taxon>Lachnospiraceae</taxon>
        <taxon>Fusicatenibacter</taxon>
    </lineage>
</organism>
<evidence type="ECO:0000313" key="3">
    <source>
        <dbReference type="EMBL" id="HIX77491.1"/>
    </source>
</evidence>
<name>A0A9D1XE84_9FIRM</name>
<feature type="active site" description="Nucleophile and sulfur donor" evidence="1">
    <location>
        <position position="180"/>
    </location>
</feature>
<dbReference type="InterPro" id="IPR001962">
    <property type="entry name" value="Asn_synthase"/>
</dbReference>
<proteinExistence type="predicted"/>
<evidence type="ECO:0000313" key="4">
    <source>
        <dbReference type="Proteomes" id="UP000886890"/>
    </source>
</evidence>
<dbReference type="AlphaFoldDB" id="A0A9D1XE84"/>
<dbReference type="EMBL" id="DXEK01000133">
    <property type="protein sequence ID" value="HIX77491.1"/>
    <property type="molecule type" value="Genomic_DNA"/>
</dbReference>
<protein>
    <submittedName>
        <fullName evidence="3">ATP-dependent sacrificial sulfur transferase LarE</fullName>
    </submittedName>
</protein>
<dbReference type="GO" id="GO:0004066">
    <property type="term" value="F:asparagine synthase (glutamine-hydrolyzing) activity"/>
    <property type="evidence" value="ECO:0007669"/>
    <property type="project" value="InterPro"/>
</dbReference>
<dbReference type="CDD" id="cd01990">
    <property type="entry name" value="LarE-like"/>
    <property type="match status" value="1"/>
</dbReference>
<dbReference type="NCBIfam" id="TIGR00268">
    <property type="entry name" value="ATP-dependent sacrificial sulfur transferase LarE"/>
    <property type="match status" value="1"/>
</dbReference>
<dbReference type="InterPro" id="IPR052188">
    <property type="entry name" value="Ni-pincer_cofactor_biosynth"/>
</dbReference>
<accession>A0A9D1XE84</accession>
<dbReference type="GO" id="GO:0006529">
    <property type="term" value="P:asparagine biosynthetic process"/>
    <property type="evidence" value="ECO:0007669"/>
    <property type="project" value="InterPro"/>
</dbReference>
<feature type="domain" description="Asparagine synthetase" evidence="2">
    <location>
        <begin position="20"/>
        <end position="91"/>
    </location>
</feature>
<dbReference type="Proteomes" id="UP000886890">
    <property type="component" value="Unassembled WGS sequence"/>
</dbReference>
<comment type="caution">
    <text evidence="3">The sequence shown here is derived from an EMBL/GenBank/DDBJ whole genome shotgun (WGS) entry which is preliminary data.</text>
</comment>
<dbReference type="InterPro" id="IPR005232">
    <property type="entry name" value="LarE"/>
</dbReference>
<dbReference type="PIRSF" id="PIRSF006661">
    <property type="entry name" value="PP-lp_UCP006661"/>
    <property type="match status" value="1"/>
</dbReference>
<dbReference type="SUPFAM" id="SSF52402">
    <property type="entry name" value="Adenine nucleotide alpha hydrolases-like"/>
    <property type="match status" value="1"/>
</dbReference>